<comment type="caution">
    <text evidence="1">The sequence shown here is derived from an EMBL/GenBank/DDBJ whole genome shotgun (WGS) entry which is preliminary data.</text>
</comment>
<feature type="non-terminal residue" evidence="1">
    <location>
        <position position="79"/>
    </location>
</feature>
<name>A0A922CXX3_MANSE</name>
<accession>A0A922CXX3</accession>
<evidence type="ECO:0000313" key="1">
    <source>
        <dbReference type="EMBL" id="KAG6463880.1"/>
    </source>
</evidence>
<protein>
    <submittedName>
        <fullName evidence="1">Uncharacterized protein</fullName>
    </submittedName>
</protein>
<proteinExistence type="predicted"/>
<dbReference type="Proteomes" id="UP000791440">
    <property type="component" value="Unassembled WGS sequence"/>
</dbReference>
<dbReference type="EMBL" id="JH669054">
    <property type="protein sequence ID" value="KAG6463880.1"/>
    <property type="molecule type" value="Genomic_DNA"/>
</dbReference>
<reference evidence="1" key="1">
    <citation type="journal article" date="2016" name="Insect Biochem. Mol. Biol.">
        <title>Multifaceted biological insights from a draft genome sequence of the tobacco hornworm moth, Manduca sexta.</title>
        <authorList>
            <person name="Kanost M.R."/>
            <person name="Arrese E.L."/>
            <person name="Cao X."/>
            <person name="Chen Y.R."/>
            <person name="Chellapilla S."/>
            <person name="Goldsmith M.R."/>
            <person name="Grosse-Wilde E."/>
            <person name="Heckel D.G."/>
            <person name="Herndon N."/>
            <person name="Jiang H."/>
            <person name="Papanicolaou A."/>
            <person name="Qu J."/>
            <person name="Soulages J.L."/>
            <person name="Vogel H."/>
            <person name="Walters J."/>
            <person name="Waterhouse R.M."/>
            <person name="Ahn S.J."/>
            <person name="Almeida F.C."/>
            <person name="An C."/>
            <person name="Aqrawi P."/>
            <person name="Bretschneider A."/>
            <person name="Bryant W.B."/>
            <person name="Bucks S."/>
            <person name="Chao H."/>
            <person name="Chevignon G."/>
            <person name="Christen J.M."/>
            <person name="Clarke D.F."/>
            <person name="Dittmer N.T."/>
            <person name="Ferguson L.C.F."/>
            <person name="Garavelou S."/>
            <person name="Gordon K.H.J."/>
            <person name="Gunaratna R.T."/>
            <person name="Han Y."/>
            <person name="Hauser F."/>
            <person name="He Y."/>
            <person name="Heidel-Fischer H."/>
            <person name="Hirsh A."/>
            <person name="Hu Y."/>
            <person name="Jiang H."/>
            <person name="Kalra D."/>
            <person name="Klinner C."/>
            <person name="Konig C."/>
            <person name="Kovar C."/>
            <person name="Kroll A.R."/>
            <person name="Kuwar S.S."/>
            <person name="Lee S.L."/>
            <person name="Lehman R."/>
            <person name="Li K."/>
            <person name="Li Z."/>
            <person name="Liang H."/>
            <person name="Lovelace S."/>
            <person name="Lu Z."/>
            <person name="Mansfield J.H."/>
            <person name="McCulloch K.J."/>
            <person name="Mathew T."/>
            <person name="Morton B."/>
            <person name="Muzny D.M."/>
            <person name="Neunemann D."/>
            <person name="Ongeri F."/>
            <person name="Pauchet Y."/>
            <person name="Pu L.L."/>
            <person name="Pyrousis I."/>
            <person name="Rao X.J."/>
            <person name="Redding A."/>
            <person name="Roesel C."/>
            <person name="Sanchez-Gracia A."/>
            <person name="Schaack S."/>
            <person name="Shukla A."/>
            <person name="Tetreau G."/>
            <person name="Wang Y."/>
            <person name="Xiong G.H."/>
            <person name="Traut W."/>
            <person name="Walsh T.K."/>
            <person name="Worley K.C."/>
            <person name="Wu D."/>
            <person name="Wu W."/>
            <person name="Wu Y.Q."/>
            <person name="Zhang X."/>
            <person name="Zou Z."/>
            <person name="Zucker H."/>
            <person name="Briscoe A.D."/>
            <person name="Burmester T."/>
            <person name="Clem R.J."/>
            <person name="Feyereisen R."/>
            <person name="Grimmelikhuijzen C.J.P."/>
            <person name="Hamodrakas S.J."/>
            <person name="Hansson B.S."/>
            <person name="Huguet E."/>
            <person name="Jermiin L.S."/>
            <person name="Lan Q."/>
            <person name="Lehman H.K."/>
            <person name="Lorenzen M."/>
            <person name="Merzendorfer H."/>
            <person name="Michalopoulos I."/>
            <person name="Morton D.B."/>
            <person name="Muthukrishnan S."/>
            <person name="Oakeshott J.G."/>
            <person name="Palmer W."/>
            <person name="Park Y."/>
            <person name="Passarelli A.L."/>
            <person name="Rozas J."/>
            <person name="Schwartz L.M."/>
            <person name="Smith W."/>
            <person name="Southgate A."/>
            <person name="Vilcinskas A."/>
            <person name="Vogt R."/>
            <person name="Wang P."/>
            <person name="Werren J."/>
            <person name="Yu X.Q."/>
            <person name="Zhou J.J."/>
            <person name="Brown S.J."/>
            <person name="Scherer S.E."/>
            <person name="Richards S."/>
            <person name="Blissard G.W."/>
        </authorList>
    </citation>
    <scope>NUCLEOTIDE SEQUENCE</scope>
</reference>
<evidence type="ECO:0000313" key="2">
    <source>
        <dbReference type="Proteomes" id="UP000791440"/>
    </source>
</evidence>
<sequence length="79" mass="8894">MSKGKWYTKEDVLKDLAVATGKVPNIDSSYLVVGERPPPQYFCEPDDEMELMFRDTIGEKPAGPAMSPDLRGITEMIRM</sequence>
<dbReference type="AlphaFoldDB" id="A0A922CXX3"/>
<organism evidence="1 2">
    <name type="scientific">Manduca sexta</name>
    <name type="common">Tobacco hawkmoth</name>
    <name type="synonym">Tobacco hornworm</name>
    <dbReference type="NCBI Taxonomy" id="7130"/>
    <lineage>
        <taxon>Eukaryota</taxon>
        <taxon>Metazoa</taxon>
        <taxon>Ecdysozoa</taxon>
        <taxon>Arthropoda</taxon>
        <taxon>Hexapoda</taxon>
        <taxon>Insecta</taxon>
        <taxon>Pterygota</taxon>
        <taxon>Neoptera</taxon>
        <taxon>Endopterygota</taxon>
        <taxon>Lepidoptera</taxon>
        <taxon>Glossata</taxon>
        <taxon>Ditrysia</taxon>
        <taxon>Bombycoidea</taxon>
        <taxon>Sphingidae</taxon>
        <taxon>Sphinginae</taxon>
        <taxon>Sphingini</taxon>
        <taxon>Manduca</taxon>
    </lineage>
</organism>
<keyword evidence="2" id="KW-1185">Reference proteome</keyword>
<reference evidence="1" key="2">
    <citation type="submission" date="2020-12" db="EMBL/GenBank/DDBJ databases">
        <authorList>
            <person name="Kanost M."/>
        </authorList>
    </citation>
    <scope>NUCLEOTIDE SEQUENCE</scope>
</reference>
<gene>
    <name evidence="1" type="ORF">O3G_MSEX014127</name>
</gene>